<reference evidence="2 3" key="1">
    <citation type="submission" date="2021-06" db="EMBL/GenBank/DDBJ databases">
        <authorList>
            <person name="Palmer J.M."/>
        </authorList>
    </citation>
    <scope>NUCLEOTIDE SEQUENCE [LARGE SCALE GENOMIC DNA]</scope>
    <source>
        <strain evidence="2 3">XR_2019</strain>
        <tissue evidence="2">Muscle</tissue>
    </source>
</reference>
<dbReference type="Proteomes" id="UP001444071">
    <property type="component" value="Unassembled WGS sequence"/>
</dbReference>
<keyword evidence="3" id="KW-1185">Reference proteome</keyword>
<sequence length="70" mass="7656">MGKEGGRKTILTCPTDTVQTGPQPPPTNAPRCPLASSQHRTVDMAPPTRDSCNQTRQRHEVCLSILQRST</sequence>
<feature type="region of interest" description="Disordered" evidence="1">
    <location>
        <begin position="1"/>
        <end position="34"/>
    </location>
</feature>
<dbReference type="EMBL" id="JAHRIM010079982">
    <property type="protein sequence ID" value="MEQ2274439.1"/>
    <property type="molecule type" value="Genomic_DNA"/>
</dbReference>
<evidence type="ECO:0000313" key="2">
    <source>
        <dbReference type="EMBL" id="MEQ2274439.1"/>
    </source>
</evidence>
<gene>
    <name evidence="2" type="ORF">XENORESO_022185</name>
</gene>
<name>A0ABV0WZG6_9TELE</name>
<accession>A0ABV0WZG6</accession>
<organism evidence="2 3">
    <name type="scientific">Xenotaenia resolanae</name>
    <dbReference type="NCBI Taxonomy" id="208358"/>
    <lineage>
        <taxon>Eukaryota</taxon>
        <taxon>Metazoa</taxon>
        <taxon>Chordata</taxon>
        <taxon>Craniata</taxon>
        <taxon>Vertebrata</taxon>
        <taxon>Euteleostomi</taxon>
        <taxon>Actinopterygii</taxon>
        <taxon>Neopterygii</taxon>
        <taxon>Teleostei</taxon>
        <taxon>Neoteleostei</taxon>
        <taxon>Acanthomorphata</taxon>
        <taxon>Ovalentaria</taxon>
        <taxon>Atherinomorphae</taxon>
        <taxon>Cyprinodontiformes</taxon>
        <taxon>Goodeidae</taxon>
        <taxon>Xenotaenia</taxon>
    </lineage>
</organism>
<feature type="compositionally biased region" description="Polar residues" evidence="1">
    <location>
        <begin position="12"/>
        <end position="21"/>
    </location>
</feature>
<comment type="caution">
    <text evidence="2">The sequence shown here is derived from an EMBL/GenBank/DDBJ whole genome shotgun (WGS) entry which is preliminary data.</text>
</comment>
<protein>
    <submittedName>
        <fullName evidence="2">Uncharacterized protein</fullName>
    </submittedName>
</protein>
<evidence type="ECO:0000256" key="1">
    <source>
        <dbReference type="SAM" id="MobiDB-lite"/>
    </source>
</evidence>
<proteinExistence type="predicted"/>
<evidence type="ECO:0000313" key="3">
    <source>
        <dbReference type="Proteomes" id="UP001444071"/>
    </source>
</evidence>